<feature type="compositionally biased region" description="Pro residues" evidence="3">
    <location>
        <begin position="1906"/>
        <end position="1919"/>
    </location>
</feature>
<evidence type="ECO:0000256" key="1">
    <source>
        <dbReference type="ARBA" id="ARBA00009646"/>
    </source>
</evidence>
<evidence type="ECO:0000313" key="6">
    <source>
        <dbReference type="Proteomes" id="UP001356427"/>
    </source>
</evidence>
<gene>
    <name evidence="5" type="ORF">J4Q44_G00341970</name>
</gene>
<evidence type="ECO:0000256" key="2">
    <source>
        <dbReference type="ARBA" id="ARBA00022737"/>
    </source>
</evidence>
<feature type="compositionally biased region" description="Polar residues" evidence="3">
    <location>
        <begin position="1295"/>
        <end position="1305"/>
    </location>
</feature>
<sequence length="2785" mass="304942">MRKVRDQPRTTRQDLVNDLKRAGTTVSKKTISNTLRRHGLKSCSARKVPLLKPAHVQARLKFANDNLNDPEEEWEKVMWSDETKIELFGLNSTRRVWRKKKDEYNPKNTIPTVKHGGGNIILWGCFSAKGTGRLHRIEGRMDWAMYREILANNLLPSVRALKMVRGWVFQHDNDPKHTARATKEWLRKKHLKVLEWPSQSPDLNPIENLWRELKVRIAQRQPRNLKDLEKSQNPEEPSTGVLGRIGSWFSPWKERGSPRSPIDDASQSPTDDQSPRPEGEGAQEEPVRGEEGQQKEGQNSQPAQRHLSRDFEEANAADARASTHRDSPLSAASSHSEWGGGGEGGDPREEEKWWIASQGEEREEEGGRRSGARGNPAPERNASHLTRVLSSALEEGVAWEDSDRQEHTQAHTHTHALPRAEVQAGKRLHVYLEETSLSLSQNGTDTHTKQEVLHAITTTRVKKSIQVVSRAKSSKSVDLSSENTNTKERTEERKRTCLKAIGVKGHSSYSALVGVSLKSQTETQTSSQTIPELSGEEESDRDTDTMGRKNSGRRRSRKSSSGDGGGASSQENTPTKPKPGAENSPTSSEYNTPKPGNSTPSSSKDKHASVILPEAGKQESTTFSGIPTKTRRGKEREEAQEDLDAPVHATLVAVVDGEGDMDVDVLDDTSPCRVERRTESAESKRRSMKVSHSEVKFFAKKVMVNSEQPLSPEGDGGLVAMSVKKGGMATGKVTEGNDTAKGKGKVEPKVTKRPPDLKKVDEESKTPQPIGRITDRISLFEGRAMGVASPSKTYPRSADVSPTRKVTEQLKRDVNRELGLPDQRAKSVERGNARSNSAPPVQEKLKTVRERAWNFAEAQKIDDKAMVPQKSSSIAGMPQNSTASPASAVSKTTKQDIQGKLASGEKTPTRTTLKAEITLKPAEPDTTTVAVIPVPKEDQTDSKTKDKEATETVELPKRPTNIDLNTSAKGGSGSDSSQLTPHVDSTNEVSPQPKANSRQNSKSKRRKSKGAESANHLNLSCDIKQEVTNTEQVVVISKQEEAGTTKKMAAEQDVKTVTSPQSVDVTSDVKKESVRETSQQAVSKKPAPSDKQIESLSDEKQNSNKPLKEKTQSPTPPNVNKDNKMATSDHISVRKEPNDKTVDILPSQSSKGEKAEEAISGETSTVKTNQNVSKDNSKTSLPSHLPEKKQTLVQDPSPVEHGSPVPHNKVDNRPKQPEKKVVEMVKQPNKNTDKKPEKNVPSGSRQDTPETAASKAKSKENPKLITEPDTSKSVLKQTDPTVPPYVAPIKPPASLTPTQSSQSDKTAGGVVTQIDETAKGKYSDKCETDPPKEGSSTHVPEQKTKSYHQEPILEKQQTKASKQTQSVMSSEAKTDKPSHDTPTHGVSPTPEPTPSMPSTTVPVAEKDTESKASKPTAVDTTQNPLETKAPGQTKCQVEKEPLAPVKGHLPGSKPKSSEGPGLDVGKVAEKDTTVKTESKASKPTVVDTTQKPSETKAPGQKKGQGEKETLAPVMEPGLDVGKENSTVKTMAPEVKKSEDVKQGNALTSQSQSENREKTVMLPNQKLAEGKGDALEQKSSTSSSTTTVLERTADDIQGIVVTNPPTVVNDEIRPVTQPEMTNEKSTFLPSPGKALKIPSSTETTKQSPVSPQHPSLNKLPLLGGGGSGIPLQRDTPSSWLDVDHRFPKPKLLRPLEPKLSLSVSDSNLLDTSGELDDDDFIENIKRLGVPFSLPPRKNHHHHHHPKPPFAMPAIREDRFEKTFDPEEFQFGLRRKREFSMETTPSLLAKLQSNEVKRELKPARASITDRDRGSILLKSLDSRSSLLLEREKTTMEEGVEKKKEEGEGGEKKEEEAKVVKPRMSRLEGSCIFSSLISSSTRGKRPGVQPQTYSTLGGEVSPTEAPHLQPSPSPVTKPPQPTPTFSGELSQALAQQPSPPPPVPQPSPTSSGDATIQSPNLGNRPTAQAAVVSDSASPFPSFPPLPSFNDIKLPEYLEKYLPLREPAVKLEMSTGQEPLNSEVIGGTKPHGGGGGGDLNIRPGILVVDGRPQSLPLVPPSSLLEIKAPLAGPLGPRTDHREAVNGFHRRPGKMVLFERDQFSGQAYEVFRDVVDATQLQLSPMISVKVVRGCWVLYERPGFEGRSIALEEGPIELTNVWADAGPPGSHPNVDPPMVIGSIRHAVWDYSMPHIDLFTEPEGHGRLAPYHDDTVEIGSFGIPENTASIKVHSGVWLVFSDPGFQGLLAVLEKGEYPCPEAWGFHTPFIGSLRPLKMGAFKVENPNEVKAVVYERPGFEGSCLEMDGDVFCFGAGAEGDGEASNLDSNRLKSVGSVKILRGLWVGYDQLGFEGHQHVLEEGEYLDWRDWGGMTDQLLSIRPVLADFMSPHLKMFSEREFGELGTNIDILEPIINIEDTGYGLKTQSVDVMGGLWVAFEEAGFSGKAYVLEKGLYGSPEDWGALSSKITSVMPVILDNLGKSSKFKMQLFSEPEFQGSVHVLEDSVSALPHGFSLGSCRVLAGSWLAFEGQGFTERMYVLEEEDYPDLRAMGCVEPNSSVLSLQTTGFEFSLPSVTLFERTGLRGKRVVLTAGSVNLQLAKGCSLVQSVLVEGGMWVLYEGINYRGAQILLKPGEVPDWRRFSSWQRIGSLRPLIQRQVHFRLRSQEEGLLMSVTGEMDDIKLMRIQATEEMGGVQQIWFYRDGHLHCKVLEDCCVAPCSSVAMAGSRMGLSPEPGKQPSCWSITPDGLIRYTASPDLVLEVKGGQHYDRNQVILNTFDPNKPNQRWTVEIL</sequence>
<dbReference type="SUPFAM" id="SSF49695">
    <property type="entry name" value="gamma-Crystallin-like"/>
    <property type="match status" value="3"/>
</dbReference>
<keyword evidence="6" id="KW-1185">Reference proteome</keyword>
<dbReference type="InterPro" id="IPR036397">
    <property type="entry name" value="RNaseH_sf"/>
</dbReference>
<protein>
    <recommendedName>
        <fullName evidence="4">Beta/gamma crystallin 'Greek key' domain-containing protein</fullName>
    </recommendedName>
</protein>
<keyword evidence="2" id="KW-0677">Repeat</keyword>
<dbReference type="InterPro" id="IPR011024">
    <property type="entry name" value="G_crystallin-like"/>
</dbReference>
<dbReference type="InterPro" id="IPR001064">
    <property type="entry name" value="Beta/gamma_crystallin"/>
</dbReference>
<dbReference type="InterPro" id="IPR038717">
    <property type="entry name" value="Tc1-like_DDE_dom"/>
</dbReference>
<dbReference type="GO" id="GO:0003677">
    <property type="term" value="F:DNA binding"/>
    <property type="evidence" value="ECO:0007669"/>
    <property type="project" value="InterPro"/>
</dbReference>
<feature type="region of interest" description="Disordered" evidence="3">
    <location>
        <begin position="863"/>
        <end position="1589"/>
    </location>
</feature>
<feature type="region of interest" description="Disordered" evidence="3">
    <location>
        <begin position="1826"/>
        <end position="1859"/>
    </location>
</feature>
<name>A0AAN8KYF1_9TELE</name>
<feature type="compositionally biased region" description="Polar residues" evidence="3">
    <location>
        <begin position="1949"/>
        <end position="1963"/>
    </location>
</feature>
<dbReference type="GO" id="GO:0006313">
    <property type="term" value="P:DNA transposition"/>
    <property type="evidence" value="ECO:0007669"/>
    <property type="project" value="InterPro"/>
</dbReference>
<feature type="domain" description="Beta/gamma crystallin 'Greek key'" evidence="4">
    <location>
        <begin position="2088"/>
        <end position="2127"/>
    </location>
</feature>
<feature type="compositionally biased region" description="Basic and acidic residues" evidence="3">
    <location>
        <begin position="823"/>
        <end position="832"/>
    </location>
</feature>
<feature type="compositionally biased region" description="Basic and acidic residues" evidence="3">
    <location>
        <begin position="738"/>
        <end position="765"/>
    </location>
</feature>
<feature type="compositionally biased region" description="Basic and acidic residues" evidence="3">
    <location>
        <begin position="1316"/>
        <end position="1332"/>
    </location>
</feature>
<organism evidence="5 6">
    <name type="scientific">Coregonus suidteri</name>
    <dbReference type="NCBI Taxonomy" id="861788"/>
    <lineage>
        <taxon>Eukaryota</taxon>
        <taxon>Metazoa</taxon>
        <taxon>Chordata</taxon>
        <taxon>Craniata</taxon>
        <taxon>Vertebrata</taxon>
        <taxon>Euteleostomi</taxon>
        <taxon>Actinopterygii</taxon>
        <taxon>Neopterygii</taxon>
        <taxon>Teleostei</taxon>
        <taxon>Protacanthopterygii</taxon>
        <taxon>Salmoniformes</taxon>
        <taxon>Salmonidae</taxon>
        <taxon>Coregoninae</taxon>
        <taxon>Coregonus</taxon>
    </lineage>
</organism>
<dbReference type="Proteomes" id="UP001356427">
    <property type="component" value="Unassembled WGS sequence"/>
</dbReference>
<proteinExistence type="inferred from homology"/>
<dbReference type="EMBL" id="JAGTTL010000034">
    <property type="protein sequence ID" value="KAK6294971.1"/>
    <property type="molecule type" value="Genomic_DNA"/>
</dbReference>
<accession>A0AAN8KYF1</accession>
<feature type="compositionally biased region" description="Polar residues" evidence="3">
    <location>
        <begin position="1241"/>
        <end position="1251"/>
    </location>
</feature>
<dbReference type="PANTHER" id="PTHR11818">
    <property type="entry name" value="BETA/GAMMA CRYSTALLIN"/>
    <property type="match status" value="1"/>
</dbReference>
<dbReference type="InterPro" id="IPR002492">
    <property type="entry name" value="Transposase_Tc1-like"/>
</dbReference>
<feature type="domain" description="Beta/gamma crystallin 'Greek key'" evidence="4">
    <location>
        <begin position="2128"/>
        <end position="2181"/>
    </location>
</feature>
<dbReference type="PANTHER" id="PTHR11818:SF2">
    <property type="entry name" value="BETA_GAMMA CRYSTALLIN DOMAIN-CONTAINING PROTEIN 1"/>
    <property type="match status" value="1"/>
</dbReference>
<feature type="compositionally biased region" description="Basic and acidic residues" evidence="3">
    <location>
        <begin position="1466"/>
        <end position="1480"/>
    </location>
</feature>
<dbReference type="Gene3D" id="2.80.10.50">
    <property type="match status" value="1"/>
</dbReference>
<feature type="compositionally biased region" description="Basic and acidic residues" evidence="3">
    <location>
        <begin position="1087"/>
        <end position="1111"/>
    </location>
</feature>
<feature type="domain" description="Beta/gamma crystallin 'Greek key'" evidence="4">
    <location>
        <begin position="2426"/>
        <end position="2468"/>
    </location>
</feature>
<feature type="compositionally biased region" description="Basic and acidic residues" evidence="3">
    <location>
        <begin position="1340"/>
        <end position="1357"/>
    </location>
</feature>
<feature type="compositionally biased region" description="Polar residues" evidence="3">
    <location>
        <begin position="1922"/>
        <end position="1931"/>
    </location>
</feature>
<dbReference type="Pfam" id="PF13358">
    <property type="entry name" value="DDE_3"/>
    <property type="match status" value="1"/>
</dbReference>
<dbReference type="Gene3D" id="3.30.420.10">
    <property type="entry name" value="Ribonuclease H-like superfamily/Ribonuclease H"/>
    <property type="match status" value="1"/>
</dbReference>
<dbReference type="InterPro" id="IPR050252">
    <property type="entry name" value="Beta/Gamma-Crystallin"/>
</dbReference>
<feature type="domain" description="Beta/gamma crystallin 'Greek key'" evidence="4">
    <location>
        <begin position="2607"/>
        <end position="2648"/>
    </location>
</feature>
<feature type="compositionally biased region" description="Basic and acidic residues" evidence="3">
    <location>
        <begin position="1372"/>
        <end position="1382"/>
    </location>
</feature>
<evidence type="ECO:0000313" key="5">
    <source>
        <dbReference type="EMBL" id="KAK6294971.1"/>
    </source>
</evidence>
<feature type="domain" description="Beta/gamma crystallin 'Greek key'" evidence="4">
    <location>
        <begin position="2228"/>
        <end position="2270"/>
    </location>
</feature>
<dbReference type="Pfam" id="PF00030">
    <property type="entry name" value="Crystall"/>
    <property type="match status" value="6"/>
</dbReference>
<feature type="compositionally biased region" description="Polar residues" evidence="3">
    <location>
        <begin position="618"/>
        <end position="627"/>
    </location>
</feature>
<feature type="region of interest" description="Disordered" evidence="3">
    <location>
        <begin position="1621"/>
        <end position="1675"/>
    </location>
</feature>
<feature type="compositionally biased region" description="Polar residues" evidence="3">
    <location>
        <begin position="1271"/>
        <end position="1280"/>
    </location>
</feature>
<feature type="compositionally biased region" description="Pro residues" evidence="3">
    <location>
        <begin position="1281"/>
        <end position="1291"/>
    </location>
</feature>
<reference evidence="5 6" key="1">
    <citation type="submission" date="2021-04" db="EMBL/GenBank/DDBJ databases">
        <authorList>
            <person name="De Guttry C."/>
            <person name="Zahm M."/>
            <person name="Klopp C."/>
            <person name="Cabau C."/>
            <person name="Louis A."/>
            <person name="Berthelot C."/>
            <person name="Parey E."/>
            <person name="Roest Crollius H."/>
            <person name="Montfort J."/>
            <person name="Robinson-Rechavi M."/>
            <person name="Bucao C."/>
            <person name="Bouchez O."/>
            <person name="Gislard M."/>
            <person name="Lluch J."/>
            <person name="Milhes M."/>
            <person name="Lampietro C."/>
            <person name="Lopez Roques C."/>
            <person name="Donnadieu C."/>
            <person name="Braasch I."/>
            <person name="Desvignes T."/>
            <person name="Postlethwait J."/>
            <person name="Bobe J."/>
            <person name="Wedekind C."/>
            <person name="Guiguen Y."/>
        </authorList>
    </citation>
    <scope>NUCLEOTIDE SEQUENCE [LARGE SCALE GENOMIC DNA]</scope>
    <source>
        <strain evidence="5">Cs_M1</strain>
        <tissue evidence="5">Blood</tissue>
    </source>
</reference>
<feature type="region of interest" description="Disordered" evidence="3">
    <location>
        <begin position="224"/>
        <end position="420"/>
    </location>
</feature>
<dbReference type="InterPro" id="IPR035992">
    <property type="entry name" value="Ricin_B-like_lectins"/>
</dbReference>
<dbReference type="Gene3D" id="2.60.20.10">
    <property type="entry name" value="Crystallins"/>
    <property type="match status" value="6"/>
</dbReference>
<dbReference type="SUPFAM" id="SSF50370">
    <property type="entry name" value="Ricin B-like lectins"/>
    <property type="match status" value="1"/>
</dbReference>
<feature type="compositionally biased region" description="Basic and acidic residues" evidence="3">
    <location>
        <begin position="805"/>
        <end position="816"/>
    </location>
</feature>
<feature type="compositionally biased region" description="Polar residues" evidence="3">
    <location>
        <begin position="1637"/>
        <end position="1652"/>
    </location>
</feature>
<feature type="region of interest" description="Disordered" evidence="3">
    <location>
        <begin position="729"/>
        <end position="845"/>
    </location>
</feature>
<feature type="region of interest" description="Disordered" evidence="3">
    <location>
        <begin position="662"/>
        <end position="692"/>
    </location>
</feature>
<feature type="compositionally biased region" description="Pro residues" evidence="3">
    <location>
        <begin position="1934"/>
        <end position="1944"/>
    </location>
</feature>
<dbReference type="GO" id="GO:0015074">
    <property type="term" value="P:DNA integration"/>
    <property type="evidence" value="ECO:0007669"/>
    <property type="project" value="InterPro"/>
</dbReference>
<evidence type="ECO:0000259" key="4">
    <source>
        <dbReference type="PROSITE" id="PS50915"/>
    </source>
</evidence>
<feature type="region of interest" description="Disordered" evidence="3">
    <location>
        <begin position="464"/>
        <end position="493"/>
    </location>
</feature>
<feature type="region of interest" description="Disordered" evidence="3">
    <location>
        <begin position="517"/>
        <end position="647"/>
    </location>
</feature>
<feature type="domain" description="Beta/gamma crystallin 'Greek key'" evidence="4">
    <location>
        <begin position="2335"/>
        <end position="2377"/>
    </location>
</feature>
<evidence type="ECO:0000256" key="3">
    <source>
        <dbReference type="SAM" id="MobiDB-lite"/>
    </source>
</evidence>
<feature type="compositionally biased region" description="Polar residues" evidence="3">
    <location>
        <begin position="869"/>
        <end position="896"/>
    </location>
</feature>
<feature type="compositionally biased region" description="Polar residues" evidence="3">
    <location>
        <begin position="1161"/>
        <end position="1182"/>
    </location>
</feature>
<dbReference type="PROSITE" id="PS50231">
    <property type="entry name" value="RICIN_B_LECTIN"/>
    <property type="match status" value="1"/>
</dbReference>
<feature type="region of interest" description="Disordered" evidence="3">
    <location>
        <begin position="1875"/>
        <end position="1976"/>
    </location>
</feature>
<comment type="similarity">
    <text evidence="1">Belongs to the beta/gamma-crystallin family.</text>
</comment>
<feature type="compositionally biased region" description="Low complexity" evidence="3">
    <location>
        <begin position="519"/>
        <end position="529"/>
    </location>
</feature>
<dbReference type="Pfam" id="PF01498">
    <property type="entry name" value="HTH_Tnp_Tc3_2"/>
    <property type="match status" value="1"/>
</dbReference>
<feature type="compositionally biased region" description="Basic and acidic residues" evidence="3">
    <location>
        <begin position="1208"/>
        <end position="1223"/>
    </location>
</feature>
<feature type="compositionally biased region" description="Polar residues" evidence="3">
    <location>
        <begin position="583"/>
        <end position="602"/>
    </location>
</feature>
<feature type="compositionally biased region" description="Basic and acidic residues" evidence="3">
    <location>
        <begin position="224"/>
        <end position="233"/>
    </location>
</feature>
<feature type="domain" description="Beta/gamma crystallin 'Greek key'" evidence="4">
    <location>
        <begin position="2282"/>
        <end position="2334"/>
    </location>
</feature>
<feature type="compositionally biased region" description="Basic and acidic residues" evidence="3">
    <location>
        <begin position="1131"/>
        <end position="1142"/>
    </location>
</feature>
<feature type="compositionally biased region" description="Polar residues" evidence="3">
    <location>
        <begin position="1055"/>
        <end position="1065"/>
    </location>
</feature>
<feature type="compositionally biased region" description="Basic and acidic residues" evidence="3">
    <location>
        <begin position="1038"/>
        <end position="1054"/>
    </location>
</feature>
<feature type="compositionally biased region" description="Basic and acidic residues" evidence="3">
    <location>
        <begin position="935"/>
        <end position="957"/>
    </location>
</feature>
<dbReference type="PROSITE" id="PS50915">
    <property type="entry name" value="CRYSTALLIN_BETA_GAMMA"/>
    <property type="match status" value="7"/>
</dbReference>
<feature type="compositionally biased region" description="Polar residues" evidence="3">
    <location>
        <begin position="962"/>
        <end position="990"/>
    </location>
</feature>
<feature type="compositionally biased region" description="Basic and acidic residues" evidence="3">
    <location>
        <begin position="273"/>
        <end position="294"/>
    </location>
</feature>
<dbReference type="SMART" id="SM00247">
    <property type="entry name" value="XTALbg"/>
    <property type="match status" value="6"/>
</dbReference>
<comment type="caution">
    <text evidence="5">The sequence shown here is derived from an EMBL/GenBank/DDBJ whole genome shotgun (WGS) entry which is preliminary data.</text>
</comment>
<feature type="compositionally biased region" description="Basic and acidic residues" evidence="3">
    <location>
        <begin position="1826"/>
        <end position="1856"/>
    </location>
</feature>
<feature type="compositionally biased region" description="Basic and acidic residues" evidence="3">
    <location>
        <begin position="673"/>
        <end position="692"/>
    </location>
</feature>